<proteinExistence type="predicted"/>
<evidence type="ECO:0000256" key="1">
    <source>
        <dbReference type="SAM" id="Coils"/>
    </source>
</evidence>
<evidence type="ECO:0000313" key="2">
    <source>
        <dbReference type="EMBL" id="WPS53051.1"/>
    </source>
</evidence>
<dbReference type="Proteomes" id="UP001326636">
    <property type="component" value="Chromosome"/>
</dbReference>
<protein>
    <submittedName>
        <fullName evidence="2">Uncharacterized protein</fullName>
    </submittedName>
</protein>
<organism evidence="2 3">
    <name type="scientific">Streptococcus dentalis</name>
    <dbReference type="NCBI Taxonomy" id="3098075"/>
    <lineage>
        <taxon>Bacteria</taxon>
        <taxon>Bacillati</taxon>
        <taxon>Bacillota</taxon>
        <taxon>Bacilli</taxon>
        <taxon>Lactobacillales</taxon>
        <taxon>Streptococcaceae</taxon>
        <taxon>Streptococcus</taxon>
    </lineage>
</organism>
<reference evidence="2 3" key="1">
    <citation type="submission" date="2023-11" db="EMBL/GenBank/DDBJ databases">
        <title>Description of Streptococcus dentalis sp. nov., Streptococcus gingivalis sp. nov., Streptococcus lingualis sp. nov. isolated from human oral cavity.</title>
        <authorList>
            <person name="Choi Y.S."/>
            <person name="Goo B.J."/>
            <person name="Bae J.W."/>
        </authorList>
    </citation>
    <scope>NUCLEOTIDE SEQUENCE [LARGE SCALE GENOMIC DNA]</scope>
    <source>
        <strain evidence="2 3">S1</strain>
    </source>
</reference>
<evidence type="ECO:0000313" key="3">
    <source>
        <dbReference type="Proteomes" id="UP001326636"/>
    </source>
</evidence>
<gene>
    <name evidence="2" type="ORF">SM121_04855</name>
</gene>
<keyword evidence="1" id="KW-0175">Coiled coil</keyword>
<dbReference type="EMBL" id="CP139418">
    <property type="protein sequence ID" value="WPS53051.1"/>
    <property type="molecule type" value="Genomic_DNA"/>
</dbReference>
<dbReference type="RefSeq" id="WP_320910507.1">
    <property type="nucleotide sequence ID" value="NZ_CP139418.1"/>
</dbReference>
<accession>A0ABZ0T115</accession>
<name>A0ABZ0T115_9STRE</name>
<keyword evidence="3" id="KW-1185">Reference proteome</keyword>
<sequence>MHTTDRIINDVAIQLANKVIECANYKALYEEAQEQLARINNVLEADEALKELFDEIAEKLEKEN</sequence>
<feature type="coiled-coil region" evidence="1">
    <location>
        <begin position="15"/>
        <end position="63"/>
    </location>
</feature>